<evidence type="ECO:0000313" key="5">
    <source>
        <dbReference type="Proteomes" id="UP000183376"/>
    </source>
</evidence>
<dbReference type="SMART" id="SM00054">
    <property type="entry name" value="EFh"/>
    <property type="match status" value="4"/>
</dbReference>
<dbReference type="EMBL" id="LT629701">
    <property type="protein sequence ID" value="SDN50316.1"/>
    <property type="molecule type" value="Genomic_DNA"/>
</dbReference>
<dbReference type="Pfam" id="PF13499">
    <property type="entry name" value="EF-hand_7"/>
    <property type="match status" value="2"/>
</dbReference>
<organism evidence="4 5">
    <name type="scientific">Allokutzneria albata</name>
    <name type="common">Kibdelosporangium albatum</name>
    <dbReference type="NCBI Taxonomy" id="211114"/>
    <lineage>
        <taxon>Bacteria</taxon>
        <taxon>Bacillati</taxon>
        <taxon>Actinomycetota</taxon>
        <taxon>Actinomycetes</taxon>
        <taxon>Pseudonocardiales</taxon>
        <taxon>Pseudonocardiaceae</taxon>
        <taxon>Allokutzneria</taxon>
    </lineage>
</organism>
<sequence length="181" mass="20020">MVADILVRKYTKIFKLYDSNRNGYIEKADVNRMKSQYLMAFDESPTSEKGRAVSERWDAFWAALTSSLDHDQDGQVSRDEFLNGFGALALGDSDTFDAVLRPLIETAFTLMDTDGSGSVSVAEFRRFQRAVGNGDQADAAIAQLDKDGDGMISLEELVQNAREFLTSPDLDSTGNWLLGDV</sequence>
<accession>A0A1H0BXL4</accession>
<name>A0A1H0BXL4_ALLAB</name>
<dbReference type="eggNOG" id="COG5126">
    <property type="taxonomic scope" value="Bacteria"/>
</dbReference>
<keyword evidence="1" id="KW-0479">Metal-binding</keyword>
<dbReference type="InterPro" id="IPR018247">
    <property type="entry name" value="EF_Hand_1_Ca_BS"/>
</dbReference>
<dbReference type="PANTHER" id="PTHR10891">
    <property type="entry name" value="EF-HAND CALCIUM-BINDING DOMAIN CONTAINING PROTEIN"/>
    <property type="match status" value="1"/>
</dbReference>
<protein>
    <submittedName>
        <fullName evidence="4">Ca2+-binding protein, EF-hand superfamily</fullName>
    </submittedName>
</protein>
<dbReference type="SUPFAM" id="SSF47473">
    <property type="entry name" value="EF-hand"/>
    <property type="match status" value="1"/>
</dbReference>
<evidence type="ECO:0000313" key="4">
    <source>
        <dbReference type="EMBL" id="SDN50316.1"/>
    </source>
</evidence>
<feature type="domain" description="EF-hand" evidence="3">
    <location>
        <begin position="68"/>
        <end position="91"/>
    </location>
</feature>
<feature type="domain" description="EF-hand" evidence="3">
    <location>
        <begin position="5"/>
        <end position="40"/>
    </location>
</feature>
<dbReference type="InterPro" id="IPR002048">
    <property type="entry name" value="EF_hand_dom"/>
</dbReference>
<dbReference type="AlphaFoldDB" id="A0A1H0BXL4"/>
<proteinExistence type="predicted"/>
<reference evidence="4 5" key="1">
    <citation type="submission" date="2016-10" db="EMBL/GenBank/DDBJ databases">
        <authorList>
            <person name="de Groot N.N."/>
        </authorList>
    </citation>
    <scope>NUCLEOTIDE SEQUENCE [LARGE SCALE GENOMIC DNA]</scope>
    <source>
        <strain evidence="4 5">DSM 44149</strain>
    </source>
</reference>
<gene>
    <name evidence="4" type="ORF">SAMN04489726_6902</name>
</gene>
<feature type="domain" description="EF-hand" evidence="3">
    <location>
        <begin position="132"/>
        <end position="167"/>
    </location>
</feature>
<dbReference type="GO" id="GO:0005509">
    <property type="term" value="F:calcium ion binding"/>
    <property type="evidence" value="ECO:0007669"/>
    <property type="project" value="InterPro"/>
</dbReference>
<dbReference type="PROSITE" id="PS50222">
    <property type="entry name" value="EF_HAND_2"/>
    <property type="match status" value="3"/>
</dbReference>
<dbReference type="Gene3D" id="1.10.238.10">
    <property type="entry name" value="EF-hand"/>
    <property type="match status" value="1"/>
</dbReference>
<keyword evidence="5" id="KW-1185">Reference proteome</keyword>
<evidence type="ECO:0000256" key="1">
    <source>
        <dbReference type="ARBA" id="ARBA00022723"/>
    </source>
</evidence>
<dbReference type="STRING" id="211114.SAMN04489726_6902"/>
<dbReference type="RefSeq" id="WP_030426560.1">
    <property type="nucleotide sequence ID" value="NZ_JOEF01000001.1"/>
</dbReference>
<dbReference type="InterPro" id="IPR039647">
    <property type="entry name" value="EF_hand_pair_protein_CML-like"/>
</dbReference>
<dbReference type="OrthoDB" id="7356823at2"/>
<dbReference type="InterPro" id="IPR011992">
    <property type="entry name" value="EF-hand-dom_pair"/>
</dbReference>
<dbReference type="CDD" id="cd00051">
    <property type="entry name" value="EFh"/>
    <property type="match status" value="1"/>
</dbReference>
<keyword evidence="2" id="KW-0677">Repeat</keyword>
<evidence type="ECO:0000256" key="2">
    <source>
        <dbReference type="ARBA" id="ARBA00022737"/>
    </source>
</evidence>
<dbReference type="PROSITE" id="PS00018">
    <property type="entry name" value="EF_HAND_1"/>
    <property type="match status" value="3"/>
</dbReference>
<dbReference type="Proteomes" id="UP000183376">
    <property type="component" value="Chromosome I"/>
</dbReference>
<evidence type="ECO:0000259" key="3">
    <source>
        <dbReference type="PROSITE" id="PS50222"/>
    </source>
</evidence>